<feature type="region of interest" description="Disordered" evidence="1">
    <location>
        <begin position="255"/>
        <end position="276"/>
    </location>
</feature>
<reference evidence="5" key="1">
    <citation type="submission" date="2017-02" db="UniProtKB">
        <authorList>
            <consortium name="WormBaseParasite"/>
        </authorList>
    </citation>
    <scope>IDENTIFICATION</scope>
</reference>
<dbReference type="GO" id="GO:0045505">
    <property type="term" value="F:dynein intermediate chain binding"/>
    <property type="evidence" value="ECO:0007669"/>
    <property type="project" value="InterPro"/>
</dbReference>
<sequence>MVNTISDALFEAEEMFMYLKPLERIFQRIEELEFNKISTYFAPLFHILALSWSKSQVFRNPSRFILLLQKVSSALIVQDVLNSAVDFVDLERCIIGGVLGAYLSSQVSAIFDEFSENFREFTQRDYDCLDLESSDFEQELEGIAVKFDDYEQRLGSILCQALSDCPTVQHASKVLSMFSGFLERSIIKPMIEPFYDNILQMVEEELLHVKRIVKESMVDRFTELVQGMLPLVSSSKATVYGTAVVQRISFSVSPRSATNPQQSVLLPTITSESEGR</sequence>
<dbReference type="InterPro" id="IPR013594">
    <property type="entry name" value="Dynein_heavy_tail"/>
</dbReference>
<dbReference type="STRING" id="6205.A0A0R3WSE4"/>
<protein>
    <submittedName>
        <fullName evidence="5">DHC_N1 domain-containing protein</fullName>
    </submittedName>
</protein>
<dbReference type="Pfam" id="PF08385">
    <property type="entry name" value="DHC_N1"/>
    <property type="match status" value="1"/>
</dbReference>
<dbReference type="GO" id="GO:0007018">
    <property type="term" value="P:microtubule-based movement"/>
    <property type="evidence" value="ECO:0007669"/>
    <property type="project" value="InterPro"/>
</dbReference>
<evidence type="ECO:0000313" key="4">
    <source>
        <dbReference type="Proteomes" id="UP000274429"/>
    </source>
</evidence>
<dbReference type="GO" id="GO:0005858">
    <property type="term" value="C:axonemal dynein complex"/>
    <property type="evidence" value="ECO:0007669"/>
    <property type="project" value="TreeGrafter"/>
</dbReference>
<dbReference type="PANTHER" id="PTHR46532">
    <property type="entry name" value="MALE FERTILITY FACTOR KL5"/>
    <property type="match status" value="1"/>
</dbReference>
<organism evidence="5">
    <name type="scientific">Hydatigena taeniaeformis</name>
    <name type="common">Feline tapeworm</name>
    <name type="synonym">Taenia taeniaeformis</name>
    <dbReference type="NCBI Taxonomy" id="6205"/>
    <lineage>
        <taxon>Eukaryota</taxon>
        <taxon>Metazoa</taxon>
        <taxon>Spiralia</taxon>
        <taxon>Lophotrochozoa</taxon>
        <taxon>Platyhelminthes</taxon>
        <taxon>Cestoda</taxon>
        <taxon>Eucestoda</taxon>
        <taxon>Cyclophyllidea</taxon>
        <taxon>Taeniidae</taxon>
        <taxon>Hydatigera</taxon>
    </lineage>
</organism>
<dbReference type="AlphaFoldDB" id="A0A0R3WSE4"/>
<dbReference type="WBParaSite" id="TTAC_0000368401-mRNA-1">
    <property type="protein sequence ID" value="TTAC_0000368401-mRNA-1"/>
    <property type="gene ID" value="TTAC_0000368401"/>
</dbReference>
<dbReference type="OrthoDB" id="6112790at2759"/>
<dbReference type="GO" id="GO:0051959">
    <property type="term" value="F:dynein light intermediate chain binding"/>
    <property type="evidence" value="ECO:0007669"/>
    <property type="project" value="InterPro"/>
</dbReference>
<accession>A0A0R3WSE4</accession>
<keyword evidence="4" id="KW-1185">Reference proteome</keyword>
<proteinExistence type="predicted"/>
<gene>
    <name evidence="3" type="ORF">TTAC_LOCUS3669</name>
</gene>
<dbReference type="InterPro" id="IPR026983">
    <property type="entry name" value="DHC"/>
</dbReference>
<feature type="domain" description="Dynein heavy chain tail" evidence="2">
    <location>
        <begin position="77"/>
        <end position="233"/>
    </location>
</feature>
<evidence type="ECO:0000313" key="5">
    <source>
        <dbReference type="WBParaSite" id="TTAC_0000368401-mRNA-1"/>
    </source>
</evidence>
<dbReference type="EMBL" id="UYWX01002835">
    <property type="protein sequence ID" value="VDM23116.1"/>
    <property type="molecule type" value="Genomic_DNA"/>
</dbReference>
<reference evidence="3 4" key="2">
    <citation type="submission" date="2018-11" db="EMBL/GenBank/DDBJ databases">
        <authorList>
            <consortium name="Pathogen Informatics"/>
        </authorList>
    </citation>
    <scope>NUCLEOTIDE SEQUENCE [LARGE SCALE GENOMIC DNA]</scope>
</reference>
<evidence type="ECO:0000313" key="3">
    <source>
        <dbReference type="EMBL" id="VDM23116.1"/>
    </source>
</evidence>
<evidence type="ECO:0000256" key="1">
    <source>
        <dbReference type="SAM" id="MobiDB-lite"/>
    </source>
</evidence>
<evidence type="ECO:0000259" key="2">
    <source>
        <dbReference type="Pfam" id="PF08385"/>
    </source>
</evidence>
<name>A0A0R3WSE4_HYDTA</name>
<dbReference type="Proteomes" id="UP000274429">
    <property type="component" value="Unassembled WGS sequence"/>
</dbReference>
<dbReference type="PANTHER" id="PTHR46532:SF11">
    <property type="entry name" value="DYNEIN AXONEMAL HEAVY CHAIN 12"/>
    <property type="match status" value="1"/>
</dbReference>